<keyword evidence="1" id="KW-0472">Membrane</keyword>
<keyword evidence="1" id="KW-1133">Transmembrane helix</keyword>
<keyword evidence="1" id="KW-0812">Transmembrane</keyword>
<keyword evidence="3" id="KW-1185">Reference proteome</keyword>
<gene>
    <name evidence="2" type="ORF">KVT40_005739</name>
</gene>
<protein>
    <submittedName>
        <fullName evidence="2">Uncharacterized protein</fullName>
    </submittedName>
</protein>
<reference evidence="2" key="1">
    <citation type="submission" date="2021-07" db="EMBL/GenBank/DDBJ databases">
        <title>Elsinoe batatas strain:CRI-CJ2 Genome sequencing and assembly.</title>
        <authorList>
            <person name="Huang L."/>
        </authorList>
    </citation>
    <scope>NUCLEOTIDE SEQUENCE</scope>
    <source>
        <strain evidence="2">CRI-CJ2</strain>
    </source>
</reference>
<organism evidence="2 3">
    <name type="scientific">Elsinoe batatas</name>
    <dbReference type="NCBI Taxonomy" id="2601811"/>
    <lineage>
        <taxon>Eukaryota</taxon>
        <taxon>Fungi</taxon>
        <taxon>Dikarya</taxon>
        <taxon>Ascomycota</taxon>
        <taxon>Pezizomycotina</taxon>
        <taxon>Dothideomycetes</taxon>
        <taxon>Dothideomycetidae</taxon>
        <taxon>Myriangiales</taxon>
        <taxon>Elsinoaceae</taxon>
        <taxon>Elsinoe</taxon>
    </lineage>
</organism>
<dbReference type="AlphaFoldDB" id="A0A8K0KZD5"/>
<feature type="transmembrane region" description="Helical" evidence="1">
    <location>
        <begin position="27"/>
        <end position="45"/>
    </location>
</feature>
<evidence type="ECO:0000256" key="1">
    <source>
        <dbReference type="SAM" id="Phobius"/>
    </source>
</evidence>
<comment type="caution">
    <text evidence="2">The sequence shown here is derived from an EMBL/GenBank/DDBJ whole genome shotgun (WGS) entry which is preliminary data.</text>
</comment>
<dbReference type="EMBL" id="JAESVG020000006">
    <property type="protein sequence ID" value="KAG8626794.1"/>
    <property type="molecule type" value="Genomic_DNA"/>
</dbReference>
<accession>A0A8K0KZD5</accession>
<evidence type="ECO:0000313" key="2">
    <source>
        <dbReference type="EMBL" id="KAG8626794.1"/>
    </source>
</evidence>
<dbReference type="OrthoDB" id="3436860at2759"/>
<evidence type="ECO:0000313" key="3">
    <source>
        <dbReference type="Proteomes" id="UP000809789"/>
    </source>
</evidence>
<name>A0A8K0KZD5_9PEZI</name>
<sequence length="69" mass="7531">MSILTLPIFACAGIVMLTGMQKDLLSTTVVAIVGLLKLGMIYQVMSEKVKKLNKWANLRAFAFLNTISA</sequence>
<proteinExistence type="predicted"/>
<dbReference type="Proteomes" id="UP000809789">
    <property type="component" value="Unassembled WGS sequence"/>
</dbReference>